<evidence type="ECO:0000313" key="3">
    <source>
        <dbReference type="Proteomes" id="UP000617145"/>
    </source>
</evidence>
<feature type="chain" id="PRO_5035182595" description="Exopolysaccharide biosynthesis protein YbjH" evidence="1">
    <location>
        <begin position="29"/>
        <end position="715"/>
    </location>
</feature>
<reference evidence="2" key="2">
    <citation type="submission" date="2020-09" db="EMBL/GenBank/DDBJ databases">
        <authorList>
            <person name="Sun Q."/>
            <person name="Zhou Y."/>
        </authorList>
    </citation>
    <scope>NUCLEOTIDE SEQUENCE</scope>
    <source>
        <strain evidence="2">CGMCC 1.15762</strain>
    </source>
</reference>
<comment type="caution">
    <text evidence="2">The sequence shown here is derived from an EMBL/GenBank/DDBJ whole genome shotgun (WGS) entry which is preliminary data.</text>
</comment>
<proteinExistence type="predicted"/>
<dbReference type="RefSeq" id="WP_188791020.1">
    <property type="nucleotide sequence ID" value="NZ_BMJV01000006.1"/>
</dbReference>
<evidence type="ECO:0000256" key="1">
    <source>
        <dbReference type="SAM" id="SignalP"/>
    </source>
</evidence>
<evidence type="ECO:0000313" key="2">
    <source>
        <dbReference type="EMBL" id="GGG78780.1"/>
    </source>
</evidence>
<keyword evidence="1" id="KW-0732">Signal</keyword>
<dbReference type="AlphaFoldDB" id="A0A8J2ZLU9"/>
<dbReference type="EMBL" id="BMJV01000006">
    <property type="protein sequence ID" value="GGG78780.1"/>
    <property type="molecule type" value="Genomic_DNA"/>
</dbReference>
<accession>A0A8J2ZLU9</accession>
<dbReference type="SUPFAM" id="SSF56935">
    <property type="entry name" value="Porins"/>
    <property type="match status" value="1"/>
</dbReference>
<dbReference type="Proteomes" id="UP000617145">
    <property type="component" value="Unassembled WGS sequence"/>
</dbReference>
<evidence type="ECO:0008006" key="4">
    <source>
        <dbReference type="Google" id="ProtNLM"/>
    </source>
</evidence>
<sequence length="715" mass="78265">MSEWAVHRATRRGAITVLLVLCGTTAGAQSVPGTNSYGLPGLIDMPNARAMPDGTISLTYGRIGETARNTLTFQITPRLTGAFRYSGIGDFNHPDSVDGVYFDRSFDLRFLLWGEGRIRPAVAIGLQDFIGTGIYAGEYIVATKTITPEITVTGGLGWGRLGSYNTLSTISTRPSFNPDNDEGGNLGYDQWFRGEVAPFAGISWRPTEKLSFSLEYSSDDYQQEIDRGGFEHNSPINIGATYRVNDDLQVSAAYVYGSTFGLTATYTLNPKTIGVPGGLETGGLPVSPREPENLRDLGWANDLESAEASVRQRLVTNLEREDLRVEGFSLRPRSATLRMSNPTYPATAQALGRAARVMTRVLPASVEEFVIIPTGNGVPMSAVTMRRSDLEALENDAAVEMLARTSITDAYGKAPADDTGIYPRFIWSLTPYYDYSTFDPESPLRLDLGGKLEGTLELASNLSVTGSIKKRVIGNVGDIERVDPSELPRVRTDFPSYAREGDPSIDRLTLDYFGRPGTNLYSRLSVGYLEQMYAGASAEVLWKPVDSRLAIGAELNFVRRREFDGLLGVTDNVTTDPVTGIERAFPDFNGHVSAYYDIGNGFHGQLDVGRYLAGDNGATLTVHREFVNGWRVGAFATMTDVSSEEFGEGSFDKGIMITLPLTVGLGTPTKTTTTTMLRPVLRDGGARLNVSNRLYDEIREWHEPSVSASWGRFWR</sequence>
<protein>
    <recommendedName>
        <fullName evidence="4">Exopolysaccharide biosynthesis protein YbjH</fullName>
    </recommendedName>
</protein>
<feature type="signal peptide" evidence="1">
    <location>
        <begin position="1"/>
        <end position="28"/>
    </location>
</feature>
<dbReference type="InterPro" id="IPR010344">
    <property type="entry name" value="YbjH"/>
</dbReference>
<gene>
    <name evidence="2" type="ORF">GCM10011415_29750</name>
</gene>
<reference evidence="2" key="1">
    <citation type="journal article" date="2014" name="Int. J. Syst. Evol. Microbiol.">
        <title>Complete genome sequence of Corynebacterium casei LMG S-19264T (=DSM 44701T), isolated from a smear-ripened cheese.</title>
        <authorList>
            <consortium name="US DOE Joint Genome Institute (JGI-PGF)"/>
            <person name="Walter F."/>
            <person name="Albersmeier A."/>
            <person name="Kalinowski J."/>
            <person name="Ruckert C."/>
        </authorList>
    </citation>
    <scope>NUCLEOTIDE SEQUENCE</scope>
    <source>
        <strain evidence="2">CGMCC 1.15762</strain>
    </source>
</reference>
<organism evidence="2 3">
    <name type="scientific">Salipiger pallidus</name>
    <dbReference type="NCBI Taxonomy" id="1775170"/>
    <lineage>
        <taxon>Bacteria</taxon>
        <taxon>Pseudomonadati</taxon>
        <taxon>Pseudomonadota</taxon>
        <taxon>Alphaproteobacteria</taxon>
        <taxon>Rhodobacterales</taxon>
        <taxon>Roseobacteraceae</taxon>
        <taxon>Salipiger</taxon>
    </lineage>
</organism>
<dbReference type="Pfam" id="PF06082">
    <property type="entry name" value="YjbH"/>
    <property type="match status" value="1"/>
</dbReference>
<name>A0A8J2ZLU9_9RHOB</name>
<keyword evidence="3" id="KW-1185">Reference proteome</keyword>